<dbReference type="Pfam" id="PF00107">
    <property type="entry name" value="ADH_zinc_N"/>
    <property type="match status" value="1"/>
</dbReference>
<evidence type="ECO:0000256" key="2">
    <source>
        <dbReference type="ARBA" id="ARBA00023161"/>
    </source>
</evidence>
<gene>
    <name evidence="5" type="ORF">E3P99_03778</name>
</gene>
<organism evidence="5 6">
    <name type="scientific">Wallemia hederae</name>
    <dbReference type="NCBI Taxonomy" id="1540922"/>
    <lineage>
        <taxon>Eukaryota</taxon>
        <taxon>Fungi</taxon>
        <taxon>Dikarya</taxon>
        <taxon>Basidiomycota</taxon>
        <taxon>Wallemiomycotina</taxon>
        <taxon>Wallemiomycetes</taxon>
        <taxon>Wallemiales</taxon>
        <taxon>Wallemiaceae</taxon>
        <taxon>Wallemia</taxon>
    </lineage>
</organism>
<dbReference type="InterPro" id="IPR012677">
    <property type="entry name" value="Nucleotide-bd_a/b_plait_sf"/>
</dbReference>
<dbReference type="OrthoDB" id="1706066at2759"/>
<evidence type="ECO:0000256" key="1">
    <source>
        <dbReference type="ARBA" id="ARBA00005991"/>
    </source>
</evidence>
<dbReference type="PANTHER" id="PTHR45033:SF3">
    <property type="entry name" value="DEHYDROGENASE, PUTATIVE (AFU_ORTHOLOGUE AFUA_2G13270)-RELATED"/>
    <property type="match status" value="1"/>
</dbReference>
<dbReference type="InterPro" id="IPR009003">
    <property type="entry name" value="Peptidase_S1_PA"/>
</dbReference>
<dbReference type="InterPro" id="IPR005120">
    <property type="entry name" value="UPF3_dom"/>
</dbReference>
<dbReference type="GO" id="GO:0003676">
    <property type="term" value="F:nucleic acid binding"/>
    <property type="evidence" value="ECO:0007669"/>
    <property type="project" value="InterPro"/>
</dbReference>
<keyword evidence="2" id="KW-0866">Nonsense-mediated mRNA decay</keyword>
<evidence type="ECO:0000256" key="3">
    <source>
        <dbReference type="SAM" id="MobiDB-lite"/>
    </source>
</evidence>
<protein>
    <recommendedName>
        <fullName evidence="4">Enoyl reductase (ER) domain-containing protein</fullName>
    </recommendedName>
</protein>
<dbReference type="Pfam" id="PF08240">
    <property type="entry name" value="ADH_N"/>
    <property type="match status" value="1"/>
</dbReference>
<dbReference type="Pfam" id="PF03467">
    <property type="entry name" value="Smg4_UPF3"/>
    <property type="match status" value="1"/>
</dbReference>
<dbReference type="CDD" id="cd12455">
    <property type="entry name" value="RRM_like_Smg4_UPF3"/>
    <property type="match status" value="1"/>
</dbReference>
<dbReference type="CDD" id="cd05188">
    <property type="entry name" value="MDR"/>
    <property type="match status" value="1"/>
</dbReference>
<dbReference type="InterPro" id="IPR052711">
    <property type="entry name" value="Zinc_ADH-like"/>
</dbReference>
<evidence type="ECO:0000313" key="5">
    <source>
        <dbReference type="EMBL" id="TIA86126.1"/>
    </source>
</evidence>
<dbReference type="GO" id="GO:0000184">
    <property type="term" value="P:nuclear-transcribed mRNA catabolic process, nonsense-mediated decay"/>
    <property type="evidence" value="ECO:0007669"/>
    <property type="project" value="UniProtKB-KW"/>
</dbReference>
<dbReference type="SUPFAM" id="SSF50494">
    <property type="entry name" value="Trypsin-like serine proteases"/>
    <property type="match status" value="1"/>
</dbReference>
<accession>A0A4T0FHH6</accession>
<dbReference type="SUPFAM" id="SSF50129">
    <property type="entry name" value="GroES-like"/>
    <property type="match status" value="1"/>
</dbReference>
<dbReference type="SUPFAM" id="SSF51735">
    <property type="entry name" value="NAD(P)-binding Rossmann-fold domains"/>
    <property type="match status" value="1"/>
</dbReference>
<feature type="compositionally biased region" description="Low complexity" evidence="3">
    <location>
        <begin position="445"/>
        <end position="468"/>
    </location>
</feature>
<feature type="compositionally biased region" description="Basic and acidic residues" evidence="3">
    <location>
        <begin position="480"/>
        <end position="490"/>
    </location>
</feature>
<dbReference type="InterPro" id="IPR036291">
    <property type="entry name" value="NAD(P)-bd_dom_sf"/>
</dbReference>
<dbReference type="PANTHER" id="PTHR45033">
    <property type="match status" value="1"/>
</dbReference>
<feature type="compositionally biased region" description="Basic residues" evidence="3">
    <location>
        <begin position="425"/>
        <end position="440"/>
    </location>
</feature>
<dbReference type="GO" id="GO:0016491">
    <property type="term" value="F:oxidoreductase activity"/>
    <property type="evidence" value="ECO:0007669"/>
    <property type="project" value="InterPro"/>
</dbReference>
<dbReference type="InterPro" id="IPR020843">
    <property type="entry name" value="ER"/>
</dbReference>
<dbReference type="InterPro" id="IPR013154">
    <property type="entry name" value="ADH-like_N"/>
</dbReference>
<dbReference type="SUPFAM" id="SSF54928">
    <property type="entry name" value="RNA-binding domain, RBD"/>
    <property type="match status" value="1"/>
</dbReference>
<dbReference type="Proteomes" id="UP000310189">
    <property type="component" value="Unassembled WGS sequence"/>
</dbReference>
<feature type="region of interest" description="Disordered" evidence="3">
    <location>
        <begin position="422"/>
        <end position="562"/>
    </location>
</feature>
<comment type="caution">
    <text evidence="5">The sequence shown here is derived from an EMBL/GenBank/DDBJ whole genome shotgun (WGS) entry which is preliminary data.</text>
</comment>
<reference evidence="5 6" key="1">
    <citation type="submission" date="2019-03" db="EMBL/GenBank/DDBJ databases">
        <title>Sequencing 23 genomes of Wallemia ichthyophaga.</title>
        <authorList>
            <person name="Gostincar C."/>
        </authorList>
    </citation>
    <scope>NUCLEOTIDE SEQUENCE [LARGE SCALE GENOMIC DNA]</scope>
    <source>
        <strain evidence="5 6">EXF-5753</strain>
    </source>
</reference>
<evidence type="ECO:0000313" key="6">
    <source>
        <dbReference type="Proteomes" id="UP000310189"/>
    </source>
</evidence>
<dbReference type="Gene3D" id="3.90.180.10">
    <property type="entry name" value="Medium-chain alcohol dehydrogenases, catalytic domain"/>
    <property type="match status" value="1"/>
</dbReference>
<dbReference type="Gene3D" id="3.40.50.720">
    <property type="entry name" value="NAD(P)-binding Rossmann-like Domain"/>
    <property type="match status" value="1"/>
</dbReference>
<comment type="similarity">
    <text evidence="1">Belongs to the RENT3 family.</text>
</comment>
<name>A0A4T0FHH6_9BASI</name>
<keyword evidence="6" id="KW-1185">Reference proteome</keyword>
<dbReference type="InterPro" id="IPR035979">
    <property type="entry name" value="RBD_domain_sf"/>
</dbReference>
<proteinExistence type="inferred from homology"/>
<sequence length="943" mass="101488">MKDLCVGLVYESTPDRARAVNVSENPSDEVLLVAHIAKPDRHSGLADRVSLCAGFAVAADGNDSQPLVVSCVHTLNSMKSAIVDVDDDTTATLLISYENGSIVDVRYAEAIESSQPMSDLVYYKPSASIFGNGRKMRTLPVNPYPPPPGTKVAVWRPPRTPQDRAVWTHGSIDRYTTPNAKLAHIGSYDHLAHVEINDAIPRHGASGSPVIETESGAVCAIVKGAISTFPKTRGWGTPAELRVHVIYTFFVSFLSLFKTMSTSDHKLRVVVRKLPPNLPQEVFYNSVQAWVNSDSVAQSYYAKGKLRAADSSKENIASRAYITFKEYSQLLAFHANFDGHLFRDKQGRESRVAVEFAPFQKTPSAAHKTDDRQGTIDDDPDFKSFLETLQAEPSKPDFEANLLASRPAEKPKQTPLLLHLAARKEKTRNKREKARQKQQRKAAEKAGASDQTATKTQAATASASASAPPKQPRPKKTRGEKRAAKKERDGVQSGNSTPPIKILARPDAPAPAQSPSVSTLPSAAVSATSTPTATPATPALDAPKGPRGGEAEEEAEGEAGARARPVLLTQAQAHLLNKQYDVCAISAQLPIQTKNVVLGNTDAKPGLSTWYETPMENRAITSVERGEVVLQVNAVGFNHRDKWIRQGLYPGIEAGKTMGSDCAGVVIADGDGSSDLIGKRFFANPSRGWLSNKKHSEEPFILLGGCPNADGVFATAVKVPKQYLIPTPSHLSDEQAAAWPLAAVTAWRATFVKAEVEKGDNVLITGIGGGVALQALQFAVAKGANVYVTSGSPDKLRRAIEEFGAKGGVIYKDEDWPKQLKNQLPAEHNWLDAVIDSAGGDIVAKVNPLLQPGSPIAIYGMTSVPKTTFTMADVLKNIELRGSTMGSLAELKEATEFISQHKVAPVVDQPVINGLENSEEGFQRLVKGSQMGNVVIKVAASKL</sequence>
<evidence type="ECO:0000259" key="4">
    <source>
        <dbReference type="SMART" id="SM00829"/>
    </source>
</evidence>
<feature type="compositionally biased region" description="Low complexity" evidence="3">
    <location>
        <begin position="514"/>
        <end position="545"/>
    </location>
</feature>
<dbReference type="SMART" id="SM00829">
    <property type="entry name" value="PKS_ER"/>
    <property type="match status" value="1"/>
</dbReference>
<dbReference type="FunFam" id="3.40.50.720:FF:000481">
    <property type="entry name" value="Alcohol dehydrogenase, variant"/>
    <property type="match status" value="1"/>
</dbReference>
<dbReference type="EMBL" id="SPNW01000088">
    <property type="protein sequence ID" value="TIA86126.1"/>
    <property type="molecule type" value="Genomic_DNA"/>
</dbReference>
<dbReference type="InterPro" id="IPR011032">
    <property type="entry name" value="GroES-like_sf"/>
</dbReference>
<feature type="region of interest" description="Disordered" evidence="3">
    <location>
        <begin position="359"/>
        <end position="381"/>
    </location>
</feature>
<dbReference type="AlphaFoldDB" id="A0A4T0FHH6"/>
<feature type="domain" description="Enoyl reductase (ER)" evidence="4">
    <location>
        <begin position="606"/>
        <end position="936"/>
    </location>
</feature>
<dbReference type="Gene3D" id="3.30.70.330">
    <property type="match status" value="1"/>
</dbReference>
<dbReference type="InterPro" id="IPR013149">
    <property type="entry name" value="ADH-like_C"/>
</dbReference>